<dbReference type="Proteomes" id="UP000025245">
    <property type="component" value="Chromosome"/>
</dbReference>
<dbReference type="RefSeq" id="WP_003100699.1">
    <property type="nucleotide sequence ID" value="NZ_CP010783.1"/>
</dbReference>
<gene>
    <name evidence="3" type="ORF">DIY07_01485</name>
    <name evidence="2" type="ORF">DQ08_01575</name>
</gene>
<dbReference type="Pfam" id="PF18088">
    <property type="entry name" value="Glyco_H_20C_C"/>
    <property type="match status" value="1"/>
</dbReference>
<dbReference type="GO" id="GO:0015929">
    <property type="term" value="F:hexosaminidase activity"/>
    <property type="evidence" value="ECO:0007669"/>
    <property type="project" value="InterPro"/>
</dbReference>
<dbReference type="InterPro" id="IPR041063">
    <property type="entry name" value="Glyco_H_20C_C"/>
</dbReference>
<evidence type="ECO:0000313" key="3">
    <source>
        <dbReference type="EMBL" id="RLU58843.1"/>
    </source>
</evidence>
<evidence type="ECO:0000259" key="1">
    <source>
        <dbReference type="Pfam" id="PF18088"/>
    </source>
</evidence>
<dbReference type="Proteomes" id="UP000269148">
    <property type="component" value="Unassembled WGS sequence"/>
</dbReference>
<evidence type="ECO:0000313" key="4">
    <source>
        <dbReference type="Proteomes" id="UP000025245"/>
    </source>
</evidence>
<dbReference type="Gene3D" id="3.20.20.80">
    <property type="entry name" value="Glycosidases"/>
    <property type="match status" value="1"/>
</dbReference>
<dbReference type="Gene3D" id="1.20.120.670">
    <property type="entry name" value="N-acetyl-b-d-glucoasminidase"/>
    <property type="match status" value="1"/>
</dbReference>
<protein>
    <submittedName>
        <fullName evidence="3">Beta-N-acetylhexosaminidase</fullName>
    </submittedName>
    <submittedName>
        <fullName evidence="2">N-acetyl-beta-D-glucosaminidase</fullName>
    </submittedName>
</protein>
<dbReference type="EMBL" id="QLQD01000017">
    <property type="protein sequence ID" value="RLU58843.1"/>
    <property type="molecule type" value="Genomic_DNA"/>
</dbReference>
<dbReference type="KEGG" id="siq:DQ08_01575"/>
<dbReference type="SMR" id="A0A3L8GQC7"/>
<dbReference type="EMBL" id="CP007586">
    <property type="protein sequence ID" value="AHY15198.1"/>
    <property type="molecule type" value="Genomic_DNA"/>
</dbReference>
<dbReference type="GeneID" id="35765249"/>
<organism evidence="3 5">
    <name type="scientific">Streptococcus iniae</name>
    <name type="common">Streptococcus shiloi</name>
    <dbReference type="NCBI Taxonomy" id="1346"/>
    <lineage>
        <taxon>Bacteria</taxon>
        <taxon>Bacillati</taxon>
        <taxon>Bacillota</taxon>
        <taxon>Bacilli</taxon>
        <taxon>Lactobacillales</taxon>
        <taxon>Streptococcaceae</taxon>
        <taxon>Streptococcus</taxon>
    </lineage>
</organism>
<dbReference type="KEGG" id="sio:DW64_01560"/>
<dbReference type="CDD" id="cd06565">
    <property type="entry name" value="GH20_GcnA-like"/>
    <property type="match status" value="1"/>
</dbReference>
<accession>A0A3L8GQC7</accession>
<dbReference type="SUPFAM" id="SSF51445">
    <property type="entry name" value="(Trans)glycosidases"/>
    <property type="match status" value="1"/>
</dbReference>
<dbReference type="PANTHER" id="PTHR21040:SF8">
    <property type="entry name" value="BCDNA.GH04120"/>
    <property type="match status" value="1"/>
</dbReference>
<sequence length="630" mass="71923">MTLKLKLAADMSKEKILQTAAHLGIEEGHLQVSVDPEVNSLQVSKNQGNYRILAPKAHMVFRGLLLLARELKNTTEDLTISESFAYRDLGFMADVSRNAVLTVEAAKQMIALLAQMGYSSFQLYMEDTYQIKDQPYFGYFRGAYSSKELQTIEKECQAYGMTFIPCIQTLAHLHSFVRWEQEAIRQIHDIDNILLCGKDETYALIDQMFEAMSQLETRKINIGMDEAFQIGLGSYLRQNGFQNRSLIMCQHLERVLDIADKYGFTCSMWSDMFFQLISASEDGLLIDEELSAYLTKVMKRVTVINWDYYQTKEENYDRSFQRHKSLGQDIAFAGGAWKWIGYTPDNDFSLYIAPKAHASCQKNQIQEVTITAWGDNGAEASAFSVLPSLLAWAELAYTDSYDFMDKHCHLLFNLSLSDFMAIDLANLTPSNPHSHGIREQSGINPNRYLLYQDILCPLLQNHLDSSLDSKHYLDAAQKLAYIQEKDSPYAYLFETQEKLCHLLALKITVTQNIRSAYKENQQEQLARACLQLSDLKILLEDFREAHSHQWLLENKIFGLDTIDIRLGGLGARIDRAISRIEDYLLGVIPAIEELEVPILQYSDQCLPSEYKAIPANQWQLLVTGSTLYTT</sequence>
<reference evidence="2 4" key="1">
    <citation type="journal article" date="2014" name="Genome Announc.">
        <title>Complete Genome Sequence of a Virulent Strain, Streptococcus iniae ISET0901, Isolated from Diseased Tilapia.</title>
        <authorList>
            <person name="Pridgeon J.W."/>
            <person name="Zhang D."/>
            <person name="Zhang L."/>
        </authorList>
    </citation>
    <scope>NUCLEOTIDE SEQUENCE [LARGE SCALE GENOMIC DNA]</scope>
    <source>
        <strain evidence="2 4">ISET0901</strain>
    </source>
</reference>
<dbReference type="KEGG" id="siz:SI82_01860"/>
<dbReference type="PANTHER" id="PTHR21040">
    <property type="entry name" value="BCDNA.GH04120"/>
    <property type="match status" value="1"/>
</dbReference>
<dbReference type="InterPro" id="IPR038901">
    <property type="entry name" value="HEXDC-like"/>
</dbReference>
<dbReference type="AlphaFoldDB" id="A0A3L8GQC7"/>
<dbReference type="STRING" id="1346.BMF34_01755"/>
<proteinExistence type="predicted"/>
<name>A0A3L8GQC7_STRIN</name>
<reference evidence="3 5" key="2">
    <citation type="submission" date="2018-06" db="EMBL/GenBank/DDBJ databases">
        <title>Mutators as drivers of adaptation in pathogenic bacteria and a risk factor for host jumps and vaccine escape.</title>
        <authorList>
            <person name="Barnes A.C."/>
            <person name="Silayeva O."/>
        </authorList>
    </citation>
    <scope>NUCLEOTIDE SEQUENCE [LARGE SCALE GENOMIC DNA]</scope>
    <source>
        <strain evidence="3 5">QMA0445</strain>
    </source>
</reference>
<dbReference type="InterPro" id="IPR017853">
    <property type="entry name" value="GH"/>
</dbReference>
<evidence type="ECO:0000313" key="2">
    <source>
        <dbReference type="EMBL" id="AHY15198.1"/>
    </source>
</evidence>
<dbReference type="OrthoDB" id="383771at2"/>
<keyword evidence="4" id="KW-1185">Reference proteome</keyword>
<evidence type="ECO:0000313" key="5">
    <source>
        <dbReference type="Proteomes" id="UP000269148"/>
    </source>
</evidence>
<feature type="domain" description="Glycoside Hydrolase 20C C-terminal" evidence="1">
    <location>
        <begin position="418"/>
        <end position="604"/>
    </location>
</feature>